<feature type="region of interest" description="Disordered" evidence="3">
    <location>
        <begin position="191"/>
        <end position="210"/>
    </location>
</feature>
<organism evidence="6 7">
    <name type="scientific">Ensifer canadensis</name>
    <dbReference type="NCBI Taxonomy" id="555315"/>
    <lineage>
        <taxon>Bacteria</taxon>
        <taxon>Pseudomonadati</taxon>
        <taxon>Pseudomonadota</taxon>
        <taxon>Alphaproteobacteria</taxon>
        <taxon>Hyphomicrobiales</taxon>
        <taxon>Rhizobiaceae</taxon>
        <taxon>Sinorhizobium/Ensifer group</taxon>
        <taxon>Ensifer</taxon>
    </lineage>
</organism>
<dbReference type="PANTHER" id="PTHR31683:SF18">
    <property type="entry name" value="PECTATE LYASE 21-RELATED"/>
    <property type="match status" value="1"/>
</dbReference>
<evidence type="ECO:0000256" key="3">
    <source>
        <dbReference type="SAM" id="MobiDB-lite"/>
    </source>
</evidence>
<keyword evidence="2" id="KW-0119">Carbohydrate metabolism</keyword>
<dbReference type="InterPro" id="IPR011050">
    <property type="entry name" value="Pectin_lyase_fold/virulence"/>
</dbReference>
<feature type="signal peptide" evidence="4">
    <location>
        <begin position="1"/>
        <end position="27"/>
    </location>
</feature>
<feature type="domain" description="Pectate lyase" evidence="5">
    <location>
        <begin position="54"/>
        <end position="317"/>
    </location>
</feature>
<feature type="region of interest" description="Disordered" evidence="3">
    <location>
        <begin position="28"/>
        <end position="53"/>
    </location>
</feature>
<accession>A0AAW4FYJ3</accession>
<dbReference type="InterPro" id="IPR002022">
    <property type="entry name" value="Pec_lyase"/>
</dbReference>
<evidence type="ECO:0000256" key="2">
    <source>
        <dbReference type="RuleBase" id="RU361173"/>
    </source>
</evidence>
<keyword evidence="7" id="KW-1185">Reference proteome</keyword>
<keyword evidence="4" id="KW-0732">Signal</keyword>
<dbReference type="Pfam" id="PF00544">
    <property type="entry name" value="Pectate_lyase_4"/>
    <property type="match status" value="1"/>
</dbReference>
<dbReference type="Proteomes" id="UP000744980">
    <property type="component" value="Unassembled WGS sequence"/>
</dbReference>
<evidence type="ECO:0000313" key="6">
    <source>
        <dbReference type="EMBL" id="MBM3096197.1"/>
    </source>
</evidence>
<keyword evidence="2" id="KW-0964">Secreted</keyword>
<sequence>MNSIDRTSVLGAGLLLALGCMPLPVAAQSDPSRETATTGWATQNGGTRGGAHAAASDVFTVRNARELKNALTTRVGQGGRIVRVTGLIDVSQGRAYKTSAEMESRAKIVLPPRTTLIGVGTRAELQEAYVVVNSNDVIIRNLRIENPWDPQPAWNPNDGENGNWNSRFDAVTIDGAWNVWVDHVTFTDGRRTDDQNGMQNGRPKQHHDGALDVRNGANFVTISYSIFRDHEKNNLIGSSDGADGEDSGRLKVTIHNTLFQNISARAPRVRFGQVHLYNNYHTGSMANRVYPFSHAHGVGKESRIFSEANVFHIDGVKGCDKIAGNYGGRVYRDDGSLLNGATLVCSWNRQIGWRPPYSYTPLNAAEVPANVLAKAGAGKL</sequence>
<dbReference type="GO" id="GO:0000272">
    <property type="term" value="P:polysaccharide catabolic process"/>
    <property type="evidence" value="ECO:0007669"/>
    <property type="project" value="UniProtKB-KW"/>
</dbReference>
<dbReference type="InterPro" id="IPR045032">
    <property type="entry name" value="PEL"/>
</dbReference>
<protein>
    <submittedName>
        <fullName evidence="6">Pectate lyase</fullName>
    </submittedName>
</protein>
<keyword evidence="1 2" id="KW-0456">Lyase</keyword>
<reference evidence="6 7" key="1">
    <citation type="submission" date="2020-01" db="EMBL/GenBank/DDBJ databases">
        <title>Draft genome assembly of Ensifer adhaerens T173.</title>
        <authorList>
            <person name="Craig J.E."/>
            <person name="Stinchcombe J.R."/>
        </authorList>
    </citation>
    <scope>NUCLEOTIDE SEQUENCE [LARGE SCALE GENOMIC DNA]</scope>
    <source>
        <strain evidence="6 7">T173</strain>
    </source>
</reference>
<gene>
    <name evidence="6" type="ORF">GFB56_36700</name>
</gene>
<feature type="compositionally biased region" description="Polar residues" evidence="3">
    <location>
        <begin position="34"/>
        <end position="45"/>
    </location>
</feature>
<name>A0AAW4FYJ3_9HYPH</name>
<dbReference type="Gene3D" id="2.160.20.10">
    <property type="entry name" value="Single-stranded right-handed beta-helix, Pectin lyase-like"/>
    <property type="match status" value="1"/>
</dbReference>
<comment type="subcellular location">
    <subcellularLocation>
        <location evidence="2">Secreted</location>
    </subcellularLocation>
</comment>
<proteinExistence type="inferred from homology"/>
<dbReference type="PANTHER" id="PTHR31683">
    <property type="entry name" value="PECTATE LYASE 18-RELATED"/>
    <property type="match status" value="1"/>
</dbReference>
<comment type="similarity">
    <text evidence="2">Belongs to the polysaccharide lyase 1 family.</text>
</comment>
<dbReference type="RefSeq" id="WP_225906589.1">
    <property type="nucleotide sequence ID" value="NZ_CP083372.1"/>
</dbReference>
<dbReference type="AlphaFoldDB" id="A0AAW4FYJ3"/>
<evidence type="ECO:0000259" key="5">
    <source>
        <dbReference type="SMART" id="SM00656"/>
    </source>
</evidence>
<dbReference type="PROSITE" id="PS51257">
    <property type="entry name" value="PROKAR_LIPOPROTEIN"/>
    <property type="match status" value="1"/>
</dbReference>
<dbReference type="EMBL" id="WXFA01000077">
    <property type="protein sequence ID" value="MBM3096197.1"/>
    <property type="molecule type" value="Genomic_DNA"/>
</dbReference>
<dbReference type="SUPFAM" id="SSF51126">
    <property type="entry name" value="Pectin lyase-like"/>
    <property type="match status" value="1"/>
</dbReference>
<dbReference type="InterPro" id="IPR012334">
    <property type="entry name" value="Pectin_lyas_fold"/>
</dbReference>
<dbReference type="GO" id="GO:0005576">
    <property type="term" value="C:extracellular region"/>
    <property type="evidence" value="ECO:0007669"/>
    <property type="project" value="UniProtKB-SubCell"/>
</dbReference>
<evidence type="ECO:0000256" key="1">
    <source>
        <dbReference type="ARBA" id="ARBA00023239"/>
    </source>
</evidence>
<evidence type="ECO:0000256" key="4">
    <source>
        <dbReference type="SAM" id="SignalP"/>
    </source>
</evidence>
<feature type="chain" id="PRO_5043677624" evidence="4">
    <location>
        <begin position="28"/>
        <end position="380"/>
    </location>
</feature>
<keyword evidence="2" id="KW-0624">Polysaccharide degradation</keyword>
<comment type="caution">
    <text evidence="6">The sequence shown here is derived from an EMBL/GenBank/DDBJ whole genome shotgun (WGS) entry which is preliminary data.</text>
</comment>
<dbReference type="GO" id="GO:0030570">
    <property type="term" value="F:pectate lyase activity"/>
    <property type="evidence" value="ECO:0007669"/>
    <property type="project" value="InterPro"/>
</dbReference>
<dbReference type="SMART" id="SM00656">
    <property type="entry name" value="Amb_all"/>
    <property type="match status" value="1"/>
</dbReference>
<evidence type="ECO:0000313" key="7">
    <source>
        <dbReference type="Proteomes" id="UP000744980"/>
    </source>
</evidence>